<evidence type="ECO:0000259" key="6">
    <source>
        <dbReference type="Pfam" id="PF04357"/>
    </source>
</evidence>
<protein>
    <submittedName>
        <fullName evidence="7">Translocation and assembly module subunit TamB</fullName>
    </submittedName>
</protein>
<evidence type="ECO:0000256" key="2">
    <source>
        <dbReference type="ARBA" id="ARBA00022692"/>
    </source>
</evidence>
<organism evidence="7 8">
    <name type="scientific">Candidatus Erwinia haradaeae</name>
    <dbReference type="NCBI Taxonomy" id="1922217"/>
    <lineage>
        <taxon>Bacteria</taxon>
        <taxon>Pseudomonadati</taxon>
        <taxon>Pseudomonadota</taxon>
        <taxon>Gammaproteobacteria</taxon>
        <taxon>Enterobacterales</taxon>
        <taxon>Erwiniaceae</taxon>
        <taxon>Erwinia</taxon>
    </lineage>
</organism>
<dbReference type="Pfam" id="PF04357">
    <property type="entry name" value="TamB"/>
    <property type="match status" value="1"/>
</dbReference>
<gene>
    <name evidence="7" type="primary">tamB</name>
    <name evidence="7" type="ORF">ERCICURV3402_223</name>
</gene>
<accession>A0A451D7W0</accession>
<name>A0A451D7W0_9GAMM</name>
<feature type="transmembrane region" description="Helical" evidence="5">
    <location>
        <begin position="7"/>
        <end position="26"/>
    </location>
</feature>
<dbReference type="GO" id="GO:0009306">
    <property type="term" value="P:protein secretion"/>
    <property type="evidence" value="ECO:0007669"/>
    <property type="project" value="InterPro"/>
</dbReference>
<keyword evidence="3 5" id="KW-1133">Transmembrane helix</keyword>
<proteinExistence type="predicted"/>
<keyword evidence="2 5" id="KW-0812">Transmembrane</keyword>
<evidence type="ECO:0000256" key="3">
    <source>
        <dbReference type="ARBA" id="ARBA00022989"/>
    </source>
</evidence>
<evidence type="ECO:0000313" key="8">
    <source>
        <dbReference type="Proteomes" id="UP000294441"/>
    </source>
</evidence>
<dbReference type="PANTHER" id="PTHR36985:SF1">
    <property type="entry name" value="TRANSLOCATION AND ASSEMBLY MODULE SUBUNIT TAMB"/>
    <property type="match status" value="1"/>
</dbReference>
<evidence type="ECO:0000256" key="1">
    <source>
        <dbReference type="ARBA" id="ARBA00004167"/>
    </source>
</evidence>
<comment type="subcellular location">
    <subcellularLocation>
        <location evidence="1">Membrane</location>
        <topology evidence="1">Single-pass membrane protein</topology>
    </subcellularLocation>
</comment>
<sequence length="1272" mass="144978">MKTWKRGLIYILIFILILFFFIIFLITTTSGAKLVFFTIEYYLPSLKIQTVQGSVSDLTLKGIHYITQTIDINIDEFHTELCLTSLLKRTLYLKNITIKNAQIVATETPQLFRLKPYLEQSHKKTKIKYFHSLLFNQLILYKINLIINNTEIIITNFTGGASWIENKFTLRPTYINGLTIVLPKIKKKIPNNENERQQIKHLKIIFLLFDDILKSILNKPILPSMSKLTLPFAIDIVELIFKKIEIIGKYNISINHILTQFHTNSQHLYLKQLRIDSPYGIFNSEGQMNLIDTWPLKFTFNGSLTTPSLKNEKIQIIINGNLYRSIKLILNLSGQIQAIFHLHVQLATTGIPFYMTLASPKICWRMHDAKKLQANNIHLICRGTAVDYAIALQTNLSGADIPPTSLILQGKGHGKQFFLDQLNLSSPSGTINVTGWVNWQETINWHSQLTLSKLNIKHQYPTLNTNIMGTLTTNGHFYKNSWKIKTIDLHLNLKGQILDQPLTLDGSILIDKSSFLNMQHIQLRIGKNIINLHGFLSEQLDLDIKIDGKNLHEVLPELSGNIYGSFYVRGSLHKAQLCTKMTIRALQWKKIYIGHLNLDSILTISDTIQGHMNLLIENIKNNNTIIRLFQLKATGTSTEHDLTCNLQNQLMSWKFFVHGALNLLDKTWKGVVTRSIFATPTGVWNLTQSITVNYFYQTNTFMFQPHFWDHLTSKLCIPTITNIGPSFYINIDINHFNLSILNAFMDRKRELRGELNGFASLSWNINTGFPEGKVFLQGKKIQIDYKSHIESSPIILDKVMIKTQLSDNYMHIQWLIQCANNQTIKGNIQISDLNGCRKLSGTIDTDQISIKILNPIFNINEQISGILNMHVHLKGNLNALEIFGDLKIKNIILDSQDIPIQIKTANIEILFNGKKSRIKGIIQTKKGDLIIHGYSTWNNLNNWYMHVKIKGENIHVTMPSILYMNISPEIVLEKTRNLITLTGHINIPRAHFLIQNKPKDSINASSDEILLDTNFQPLTSQSISIPITSNINIHLGNNVTLSAYGLQAAINGDLKILKDEHNTSLTGQIHIPSGRFYAYAQDLNIRKGELKFSKFLDQPYLYIEAIRNPKKTKDNIIAGVRVTGLANDPKIEVFSEPKHTQQETLSYLLHGQKISAINHGNYSLTSILVDLGLAQSEKIIDQIGRSLRLSNLALDTIGVGSQQKIEVSANVLPNLQIKYGIGVFDPLSIFTVRYQLMPTLYIEAMASMDQEMDMLYQFNLQTEDNNQDTHRY</sequence>
<evidence type="ECO:0000256" key="4">
    <source>
        <dbReference type="ARBA" id="ARBA00023136"/>
    </source>
</evidence>
<dbReference type="GO" id="GO:0005886">
    <property type="term" value="C:plasma membrane"/>
    <property type="evidence" value="ECO:0007669"/>
    <property type="project" value="InterPro"/>
</dbReference>
<reference evidence="7 8" key="1">
    <citation type="submission" date="2019-02" db="EMBL/GenBank/DDBJ databases">
        <authorList>
            <person name="Manzano-Marin A."/>
            <person name="Manzano-Marin A."/>
        </authorList>
    </citation>
    <scope>NUCLEOTIDE SEQUENCE [LARGE SCALE GENOMIC DNA]</scope>
    <source>
        <strain evidence="7 8">ErCicurvipes</strain>
    </source>
</reference>
<dbReference type="PANTHER" id="PTHR36985">
    <property type="entry name" value="TRANSLOCATION AND ASSEMBLY MODULE SUBUNIT TAMB"/>
    <property type="match status" value="1"/>
</dbReference>
<dbReference type="RefSeq" id="WP_157992525.1">
    <property type="nucleotide sequence ID" value="NZ_LR217713.1"/>
</dbReference>
<dbReference type="OrthoDB" id="5555605at2"/>
<dbReference type="GO" id="GO:0097347">
    <property type="term" value="C:TAM protein secretion complex"/>
    <property type="evidence" value="ECO:0007669"/>
    <property type="project" value="TreeGrafter"/>
</dbReference>
<dbReference type="Proteomes" id="UP000294441">
    <property type="component" value="Chromosome 1"/>
</dbReference>
<keyword evidence="4 5" id="KW-0472">Membrane</keyword>
<dbReference type="EMBL" id="LR217713">
    <property type="protein sequence ID" value="VFP81897.1"/>
    <property type="molecule type" value="Genomic_DNA"/>
</dbReference>
<evidence type="ECO:0000256" key="5">
    <source>
        <dbReference type="SAM" id="Phobius"/>
    </source>
</evidence>
<dbReference type="InterPro" id="IPR007452">
    <property type="entry name" value="TamB_C"/>
</dbReference>
<dbReference type="GeneID" id="66304501"/>
<evidence type="ECO:0000313" key="7">
    <source>
        <dbReference type="EMBL" id="VFP81897.1"/>
    </source>
</evidence>
<feature type="domain" description="Translocation and assembly module TamB C-terminal" evidence="6">
    <location>
        <begin position="924"/>
        <end position="1258"/>
    </location>
</feature>
<dbReference type="AlphaFoldDB" id="A0A451D7W0"/>